<dbReference type="AlphaFoldDB" id="A0AAD4LW42"/>
<sequence length="149" mass="16740">MKFKTHTHTPLFEAARGIHSLQHTAERFARKRAFKKTGLSTGTPTDEDDCRDYTLHQHPTLSPTHLTAAITQRMEEKNNSILATPPPLLSGGSRPRMPLVWVSDYIQQFRTSPPVKGSRDALSMTVFVTPRGQAKPPFINTFMVKPMIS</sequence>
<evidence type="ECO:0000313" key="1">
    <source>
        <dbReference type="EMBL" id="KAI0289041.1"/>
    </source>
</evidence>
<proteinExistence type="predicted"/>
<comment type="caution">
    <text evidence="1">The sequence shown here is derived from an EMBL/GenBank/DDBJ whole genome shotgun (WGS) entry which is preliminary data.</text>
</comment>
<dbReference type="EMBL" id="WTXG01000375">
    <property type="protein sequence ID" value="KAI0289041.1"/>
    <property type="molecule type" value="Genomic_DNA"/>
</dbReference>
<gene>
    <name evidence="1" type="ORF">B0F90DRAFT_908062</name>
</gene>
<keyword evidence="2" id="KW-1185">Reference proteome</keyword>
<protein>
    <submittedName>
        <fullName evidence="1">Uncharacterized protein</fullName>
    </submittedName>
</protein>
<evidence type="ECO:0000313" key="2">
    <source>
        <dbReference type="Proteomes" id="UP001203297"/>
    </source>
</evidence>
<name>A0AAD4LW42_9AGAM</name>
<dbReference type="Proteomes" id="UP001203297">
    <property type="component" value="Unassembled WGS sequence"/>
</dbReference>
<reference evidence="1" key="1">
    <citation type="journal article" date="2022" name="New Phytol.">
        <title>Evolutionary transition to the ectomycorrhizal habit in the genomes of a hyperdiverse lineage of mushroom-forming fungi.</title>
        <authorList>
            <person name="Looney B."/>
            <person name="Miyauchi S."/>
            <person name="Morin E."/>
            <person name="Drula E."/>
            <person name="Courty P.E."/>
            <person name="Kohler A."/>
            <person name="Kuo A."/>
            <person name="LaButti K."/>
            <person name="Pangilinan J."/>
            <person name="Lipzen A."/>
            <person name="Riley R."/>
            <person name="Andreopoulos W."/>
            <person name="He G."/>
            <person name="Johnson J."/>
            <person name="Nolan M."/>
            <person name="Tritt A."/>
            <person name="Barry K.W."/>
            <person name="Grigoriev I.V."/>
            <person name="Nagy L.G."/>
            <person name="Hibbett D."/>
            <person name="Henrissat B."/>
            <person name="Matheny P.B."/>
            <person name="Labbe J."/>
            <person name="Martin F.M."/>
        </authorList>
    </citation>
    <scope>NUCLEOTIDE SEQUENCE</scope>
    <source>
        <strain evidence="1">BPL690</strain>
    </source>
</reference>
<organism evidence="1 2">
    <name type="scientific">Multifurca ochricompacta</name>
    <dbReference type="NCBI Taxonomy" id="376703"/>
    <lineage>
        <taxon>Eukaryota</taxon>
        <taxon>Fungi</taxon>
        <taxon>Dikarya</taxon>
        <taxon>Basidiomycota</taxon>
        <taxon>Agaricomycotina</taxon>
        <taxon>Agaricomycetes</taxon>
        <taxon>Russulales</taxon>
        <taxon>Russulaceae</taxon>
        <taxon>Multifurca</taxon>
    </lineage>
</organism>
<accession>A0AAD4LW42</accession>